<evidence type="ECO:0008006" key="5">
    <source>
        <dbReference type="Google" id="ProtNLM"/>
    </source>
</evidence>
<dbReference type="EMBL" id="CP032339">
    <property type="protein sequence ID" value="QCO08005.1"/>
    <property type="molecule type" value="Genomic_DNA"/>
</dbReference>
<evidence type="ECO:0000313" key="2">
    <source>
        <dbReference type="EMBL" id="QCO08005.1"/>
    </source>
</evidence>
<dbReference type="KEGG" id="abf:AMK58_08280"/>
<evidence type="ECO:0000313" key="1">
    <source>
        <dbReference type="EMBL" id="MDX5954139.1"/>
    </source>
</evidence>
<sequence>MGVIKAVILLVLGLLLLGGAGFGGWMIYNKYFVEHEESAPKKEEPPPKPPTGFVRMAPFVVPAIGTQKVEQFVTVVVTLEVVLDKVPYVQARQPLVFDRCLTALYAGVDDRSVMTGNLVNIIAVKEKLAAAAAKVVGEGVVQNVLVQVVTQRNL</sequence>
<evidence type="ECO:0000313" key="3">
    <source>
        <dbReference type="Proteomes" id="UP000298774"/>
    </source>
</evidence>
<proteinExistence type="predicted"/>
<dbReference type="Proteomes" id="UP000298774">
    <property type="component" value="Chromosome"/>
</dbReference>
<gene>
    <name evidence="2" type="ORF">D3868_02450</name>
    <name evidence="1" type="ORF">SIM66_23485</name>
</gene>
<dbReference type="AlphaFoldDB" id="A0A0N7I7T9"/>
<reference evidence="2 3" key="1">
    <citation type="submission" date="2018-09" db="EMBL/GenBank/DDBJ databases">
        <title>Whole genome based analysis of evolution and adaptive divergence in Indian and Brazilian strains of Azospirillum brasilense.</title>
        <authorList>
            <person name="Singh C."/>
            <person name="Tripathi A.K."/>
        </authorList>
    </citation>
    <scope>NUCLEOTIDE SEQUENCE [LARGE SCALE GENOMIC DNA]</scope>
    <source>
        <strain evidence="2 3">MTCC4038</strain>
    </source>
</reference>
<dbReference type="EMBL" id="JAWXYC010000004">
    <property type="protein sequence ID" value="MDX5954139.1"/>
    <property type="molecule type" value="Genomic_DNA"/>
</dbReference>
<evidence type="ECO:0000313" key="4">
    <source>
        <dbReference type="Proteomes" id="UP001277471"/>
    </source>
</evidence>
<accession>A0A0N7I7T9</accession>
<keyword evidence="4" id="KW-1185">Reference proteome</keyword>
<dbReference type="GeneID" id="56451978"/>
<organism evidence="2 3">
    <name type="scientific">Azospirillum brasilense</name>
    <dbReference type="NCBI Taxonomy" id="192"/>
    <lineage>
        <taxon>Bacteria</taxon>
        <taxon>Pseudomonadati</taxon>
        <taxon>Pseudomonadota</taxon>
        <taxon>Alphaproteobacteria</taxon>
        <taxon>Rhodospirillales</taxon>
        <taxon>Azospirillaceae</taxon>
        <taxon>Azospirillum</taxon>
    </lineage>
</organism>
<dbReference type="RefSeq" id="WP_035674581.1">
    <property type="nucleotide sequence ID" value="NZ_CP012914.1"/>
</dbReference>
<dbReference type="Proteomes" id="UP001277471">
    <property type="component" value="Unassembled WGS sequence"/>
</dbReference>
<name>A0A0N7I7T9_AZOBR</name>
<reference evidence="1 4" key="2">
    <citation type="submission" date="2023-11" db="EMBL/GenBank/DDBJ databases">
        <title>MicrobeMod: A computational toolkit for identifying prokaryotic methylation and restriction-modification with nanopore sequencing.</title>
        <authorList>
            <person name="Crits-Christoph A."/>
            <person name="Kang S.C."/>
            <person name="Lee H."/>
            <person name="Ostrov N."/>
        </authorList>
    </citation>
    <scope>NUCLEOTIDE SEQUENCE [LARGE SCALE GENOMIC DNA]</scope>
    <source>
        <strain evidence="1 4">ATCC 29145</strain>
    </source>
</reference>
<protein>
    <recommendedName>
        <fullName evidence="5">Flagellar protein FliL</fullName>
    </recommendedName>
</protein>